<dbReference type="EMBL" id="JAACJM010000131">
    <property type="protein sequence ID" value="KAF5343938.1"/>
    <property type="molecule type" value="Genomic_DNA"/>
</dbReference>
<organism evidence="1 2">
    <name type="scientific">Tetrapyrgos nigripes</name>
    <dbReference type="NCBI Taxonomy" id="182062"/>
    <lineage>
        <taxon>Eukaryota</taxon>
        <taxon>Fungi</taxon>
        <taxon>Dikarya</taxon>
        <taxon>Basidiomycota</taxon>
        <taxon>Agaricomycotina</taxon>
        <taxon>Agaricomycetes</taxon>
        <taxon>Agaricomycetidae</taxon>
        <taxon>Agaricales</taxon>
        <taxon>Marasmiineae</taxon>
        <taxon>Marasmiaceae</taxon>
        <taxon>Tetrapyrgos</taxon>
    </lineage>
</organism>
<name>A0A8H5CLZ9_9AGAR</name>
<comment type="caution">
    <text evidence="1">The sequence shown here is derived from an EMBL/GenBank/DDBJ whole genome shotgun (WGS) entry which is preliminary data.</text>
</comment>
<dbReference type="AlphaFoldDB" id="A0A8H5CLZ9"/>
<proteinExistence type="predicted"/>
<sequence>MGIIPSFLNGEHTEKDYPMDEYDRLIHPRYVSSHNLEEYGIFCEHAIAPTAVKLDNSYILVCSKQKSCGYHVSLTQIYRTELHYRSMLAQAEADNEPVCGEEWWEDTDVFVEDESIIHFGYPSPEPPPA</sequence>
<evidence type="ECO:0000313" key="2">
    <source>
        <dbReference type="Proteomes" id="UP000559256"/>
    </source>
</evidence>
<keyword evidence="2" id="KW-1185">Reference proteome</keyword>
<gene>
    <name evidence="1" type="ORF">D9758_012146</name>
</gene>
<protein>
    <submittedName>
        <fullName evidence="1">Uncharacterized protein</fullName>
    </submittedName>
</protein>
<dbReference type="Proteomes" id="UP000559256">
    <property type="component" value="Unassembled WGS sequence"/>
</dbReference>
<accession>A0A8H5CLZ9</accession>
<evidence type="ECO:0000313" key="1">
    <source>
        <dbReference type="EMBL" id="KAF5343938.1"/>
    </source>
</evidence>
<reference evidence="1 2" key="1">
    <citation type="journal article" date="2020" name="ISME J.">
        <title>Uncovering the hidden diversity of litter-decomposition mechanisms in mushroom-forming fungi.</title>
        <authorList>
            <person name="Floudas D."/>
            <person name="Bentzer J."/>
            <person name="Ahren D."/>
            <person name="Johansson T."/>
            <person name="Persson P."/>
            <person name="Tunlid A."/>
        </authorList>
    </citation>
    <scope>NUCLEOTIDE SEQUENCE [LARGE SCALE GENOMIC DNA]</scope>
    <source>
        <strain evidence="1 2">CBS 291.85</strain>
    </source>
</reference>